<comment type="caution">
    <text evidence="9">The sequence shown here is derived from an EMBL/GenBank/DDBJ whole genome shotgun (WGS) entry which is preliminary data.</text>
</comment>
<feature type="transmembrane region" description="Helical" evidence="7">
    <location>
        <begin position="5"/>
        <end position="22"/>
    </location>
</feature>
<keyword evidence="5 7" id="KW-1133">Transmembrane helix</keyword>
<comment type="subcellular location">
    <subcellularLocation>
        <location evidence="1">Membrane</location>
        <topology evidence="1">Multi-pass membrane protein</topology>
    </subcellularLocation>
</comment>
<organism evidence="9 10">
    <name type="scientific">Dichotomicrobium thermohalophilum</name>
    <dbReference type="NCBI Taxonomy" id="933063"/>
    <lineage>
        <taxon>Bacteria</taxon>
        <taxon>Pseudomonadati</taxon>
        <taxon>Pseudomonadota</taxon>
        <taxon>Alphaproteobacteria</taxon>
        <taxon>Hyphomicrobiales</taxon>
        <taxon>Hyphomicrobiaceae</taxon>
        <taxon>Dichotomicrobium</taxon>
    </lineage>
</organism>
<sequence length="592" mass="62609">MTTEQWLVVAVLAGVVALLMWGRWRYDVVAFGALIVAVAVGAVPSERAFDGFGHPATIIVALVLVISRGLTNAGVVQLITRYVIDAGRGLSAHIGIMASVGAGLSAVMNNVAALAVLMPVDLQASEQAKRAPGLTLMPLSFATLLGGLVTLIGTPPNIIIANFRQEVTGEPFGMFDFTPVGLAISLVGVAFIALAGWRLMPEGRQGRETRKETFALDDYIAEVRVPDGAEIIGKRVRELDEVVEKTGVAVLGLFRDKRRMPGMARRAVISAGDTLVVEGGPGDIDTFTAQLGLSYVEGEKHKEHLKSNDLGFIEVVAPEGARIVGRSASGMRLLTRQGVVLLGVSRQGRRFVKQVRRLDIQPGDILLLYGPVERLPAVAEWLGVLRLAGGEARPVRPQQARLATSIFLAAIVLASLELLPLPIALGGACVGFVASGIVPLRELYESIEWPVIVLLASLLPIGAALESSGATALLAEQIVVMSVGLSAAWILLVLMVVTIMLSSVMNNTATAVIAAPLAIDIAGRLNVNADAFLMGVAVAASASFLTPIAHKNNTLIMGPGGYRFGDYWRLGLPLELIVLAVGLPMILMVWPL</sequence>
<feature type="transmembrane region" description="Helical" evidence="7">
    <location>
        <begin position="180"/>
        <end position="200"/>
    </location>
</feature>
<keyword evidence="2" id="KW-0813">Transport</keyword>
<dbReference type="SUPFAM" id="SSF116726">
    <property type="entry name" value="TrkA C-terminal domain-like"/>
    <property type="match status" value="2"/>
</dbReference>
<evidence type="ECO:0000256" key="4">
    <source>
        <dbReference type="ARBA" id="ARBA00022737"/>
    </source>
</evidence>
<dbReference type="EMBL" id="QXDF01000001">
    <property type="protein sequence ID" value="RIA55877.1"/>
    <property type="molecule type" value="Genomic_DNA"/>
</dbReference>
<feature type="transmembrane region" description="Helical" evidence="7">
    <location>
        <begin position="92"/>
        <end position="118"/>
    </location>
</feature>
<keyword evidence="3 7" id="KW-0812">Transmembrane</keyword>
<keyword evidence="4" id="KW-0677">Repeat</keyword>
<dbReference type="GO" id="GO:0005886">
    <property type="term" value="C:plasma membrane"/>
    <property type="evidence" value="ECO:0007669"/>
    <property type="project" value="TreeGrafter"/>
</dbReference>
<dbReference type="InterPro" id="IPR051679">
    <property type="entry name" value="DASS-Related_Transporters"/>
</dbReference>
<feature type="transmembrane region" description="Helical" evidence="7">
    <location>
        <begin position="139"/>
        <end position="160"/>
    </location>
</feature>
<gene>
    <name evidence="9" type="ORF">BXY53_0963</name>
</gene>
<dbReference type="InterPro" id="IPR004680">
    <property type="entry name" value="Cit_transptr-like_dom"/>
</dbReference>
<keyword evidence="10" id="KW-1185">Reference proteome</keyword>
<dbReference type="Pfam" id="PF03600">
    <property type="entry name" value="CitMHS"/>
    <property type="match status" value="1"/>
</dbReference>
<dbReference type="Pfam" id="PF02080">
    <property type="entry name" value="TrkA_C"/>
    <property type="match status" value="2"/>
</dbReference>
<dbReference type="PANTHER" id="PTHR43652">
    <property type="entry name" value="BASIC AMINO ACID ANTIPORTER YFCC-RELATED"/>
    <property type="match status" value="1"/>
</dbReference>
<dbReference type="AlphaFoldDB" id="A0A397Q8L4"/>
<dbReference type="PROSITE" id="PS51202">
    <property type="entry name" value="RCK_C"/>
    <property type="match status" value="2"/>
</dbReference>
<evidence type="ECO:0000256" key="2">
    <source>
        <dbReference type="ARBA" id="ARBA00022448"/>
    </source>
</evidence>
<reference evidence="9 10" key="1">
    <citation type="submission" date="2018-08" db="EMBL/GenBank/DDBJ databases">
        <title>Genomic Encyclopedia of Archaeal and Bacterial Type Strains, Phase II (KMG-II): from individual species to whole genera.</title>
        <authorList>
            <person name="Goeker M."/>
        </authorList>
    </citation>
    <scope>NUCLEOTIDE SEQUENCE [LARGE SCALE GENOMIC DNA]</scope>
    <source>
        <strain evidence="9 10">DSM 5002</strain>
    </source>
</reference>
<dbReference type="Gene3D" id="3.30.70.1450">
    <property type="entry name" value="Regulator of K+ conductance, C-terminal domain"/>
    <property type="match status" value="2"/>
</dbReference>
<dbReference type="GO" id="GO:0006813">
    <property type="term" value="P:potassium ion transport"/>
    <property type="evidence" value="ECO:0007669"/>
    <property type="project" value="InterPro"/>
</dbReference>
<feature type="domain" description="RCK C-terminal" evidence="8">
    <location>
        <begin position="209"/>
        <end position="293"/>
    </location>
</feature>
<dbReference type="CDD" id="cd01115">
    <property type="entry name" value="SLC13_permease"/>
    <property type="match status" value="1"/>
</dbReference>
<feature type="transmembrane region" description="Helical" evidence="7">
    <location>
        <begin position="570"/>
        <end position="590"/>
    </location>
</feature>
<dbReference type="GO" id="GO:0008324">
    <property type="term" value="F:monoatomic cation transmembrane transporter activity"/>
    <property type="evidence" value="ECO:0007669"/>
    <property type="project" value="InterPro"/>
</dbReference>
<dbReference type="InterPro" id="IPR006037">
    <property type="entry name" value="RCK_C"/>
</dbReference>
<keyword evidence="6 7" id="KW-0472">Membrane</keyword>
<proteinExistence type="predicted"/>
<accession>A0A397Q8L4</accession>
<dbReference type="OrthoDB" id="9809303at2"/>
<protein>
    <submittedName>
        <fullName evidence="9">Di/tricarboxylate transporter</fullName>
    </submittedName>
</protein>
<name>A0A397Q8L4_9HYPH</name>
<feature type="transmembrane region" description="Helical" evidence="7">
    <location>
        <begin position="477"/>
        <end position="501"/>
    </location>
</feature>
<evidence type="ECO:0000313" key="9">
    <source>
        <dbReference type="EMBL" id="RIA55877.1"/>
    </source>
</evidence>
<dbReference type="PANTHER" id="PTHR43652:SF2">
    <property type="entry name" value="BASIC AMINO ACID ANTIPORTER YFCC-RELATED"/>
    <property type="match status" value="1"/>
</dbReference>
<dbReference type="InterPro" id="IPR036721">
    <property type="entry name" value="RCK_C_sf"/>
</dbReference>
<evidence type="ECO:0000256" key="1">
    <source>
        <dbReference type="ARBA" id="ARBA00004141"/>
    </source>
</evidence>
<feature type="transmembrane region" description="Helical" evidence="7">
    <location>
        <begin position="56"/>
        <end position="80"/>
    </location>
</feature>
<evidence type="ECO:0000256" key="6">
    <source>
        <dbReference type="ARBA" id="ARBA00023136"/>
    </source>
</evidence>
<evidence type="ECO:0000313" key="10">
    <source>
        <dbReference type="Proteomes" id="UP000266273"/>
    </source>
</evidence>
<feature type="transmembrane region" description="Helical" evidence="7">
    <location>
        <begin position="531"/>
        <end position="549"/>
    </location>
</feature>
<evidence type="ECO:0000259" key="8">
    <source>
        <dbReference type="PROSITE" id="PS51202"/>
    </source>
</evidence>
<evidence type="ECO:0000256" key="3">
    <source>
        <dbReference type="ARBA" id="ARBA00022692"/>
    </source>
</evidence>
<dbReference type="Proteomes" id="UP000266273">
    <property type="component" value="Unassembled WGS sequence"/>
</dbReference>
<evidence type="ECO:0000256" key="7">
    <source>
        <dbReference type="SAM" id="Phobius"/>
    </source>
</evidence>
<dbReference type="RefSeq" id="WP_119060726.1">
    <property type="nucleotide sequence ID" value="NZ_QXDF01000001.1"/>
</dbReference>
<feature type="transmembrane region" description="Helical" evidence="7">
    <location>
        <begin position="28"/>
        <end position="44"/>
    </location>
</feature>
<evidence type="ECO:0000256" key="5">
    <source>
        <dbReference type="ARBA" id="ARBA00022989"/>
    </source>
</evidence>
<feature type="domain" description="RCK C-terminal" evidence="8">
    <location>
        <begin position="300"/>
        <end position="384"/>
    </location>
</feature>
<feature type="transmembrane region" description="Helical" evidence="7">
    <location>
        <begin position="447"/>
        <end position="465"/>
    </location>
</feature>